<evidence type="ECO:0000313" key="2">
    <source>
        <dbReference type="EMBL" id="SUZ88118.1"/>
    </source>
</evidence>
<organism evidence="2">
    <name type="scientific">marine metagenome</name>
    <dbReference type="NCBI Taxonomy" id="408172"/>
    <lineage>
        <taxon>unclassified sequences</taxon>
        <taxon>metagenomes</taxon>
        <taxon>ecological metagenomes</taxon>
    </lineage>
</organism>
<dbReference type="InterPro" id="IPR007060">
    <property type="entry name" value="FtsL/DivIC"/>
</dbReference>
<name>A0A381RAZ7_9ZZZZ</name>
<evidence type="ECO:0008006" key="3">
    <source>
        <dbReference type="Google" id="ProtNLM"/>
    </source>
</evidence>
<keyword evidence="1" id="KW-0472">Membrane</keyword>
<dbReference type="EMBL" id="UINC01001755">
    <property type="protein sequence ID" value="SUZ88118.1"/>
    <property type="molecule type" value="Genomic_DNA"/>
</dbReference>
<protein>
    <recommendedName>
        <fullName evidence="3">Cell division protein FtsB</fullName>
    </recommendedName>
</protein>
<proteinExistence type="predicted"/>
<reference evidence="2" key="1">
    <citation type="submission" date="2018-05" db="EMBL/GenBank/DDBJ databases">
        <authorList>
            <person name="Lanie J.A."/>
            <person name="Ng W.-L."/>
            <person name="Kazmierczak K.M."/>
            <person name="Andrzejewski T.M."/>
            <person name="Davidsen T.M."/>
            <person name="Wayne K.J."/>
            <person name="Tettelin H."/>
            <person name="Glass J.I."/>
            <person name="Rusch D."/>
            <person name="Podicherti R."/>
            <person name="Tsui H.-C.T."/>
            <person name="Winkler M.E."/>
        </authorList>
    </citation>
    <scope>NUCLEOTIDE SEQUENCE</scope>
</reference>
<dbReference type="AlphaFoldDB" id="A0A381RAZ7"/>
<keyword evidence="1" id="KW-1133">Transmembrane helix</keyword>
<evidence type="ECO:0000256" key="1">
    <source>
        <dbReference type="SAM" id="Phobius"/>
    </source>
</evidence>
<dbReference type="Pfam" id="PF04977">
    <property type="entry name" value="DivIC"/>
    <property type="match status" value="1"/>
</dbReference>
<keyword evidence="1" id="KW-0812">Transmembrane</keyword>
<feature type="transmembrane region" description="Helical" evidence="1">
    <location>
        <begin position="20"/>
        <end position="43"/>
    </location>
</feature>
<sequence>MEPGAQAKVDQAESIGAWKLIRLVLWFATAFFATQTFIGDGGLTDMLQASRERRALTDAVTAVKLENRRLSGIEDRLRRDSRAIEGVARGEMGLIVPGEVLFLVGETIEITRRPN</sequence>
<accession>A0A381RAZ7</accession>
<gene>
    <name evidence="2" type="ORF">METZ01_LOCUS40972</name>
</gene>